<keyword evidence="4" id="KW-1185">Reference proteome</keyword>
<protein>
    <submittedName>
        <fullName evidence="3">Uncharacterized protein</fullName>
    </submittedName>
</protein>
<dbReference type="EMBL" id="ML977589">
    <property type="protein sequence ID" value="KAF2000440.1"/>
    <property type="molecule type" value="Genomic_DNA"/>
</dbReference>
<evidence type="ECO:0000313" key="3">
    <source>
        <dbReference type="EMBL" id="KAF2000440.1"/>
    </source>
</evidence>
<feature type="compositionally biased region" description="Polar residues" evidence="1">
    <location>
        <begin position="314"/>
        <end position="330"/>
    </location>
</feature>
<reference evidence="3" key="1">
    <citation type="journal article" date="2020" name="Stud. Mycol.">
        <title>101 Dothideomycetes genomes: a test case for predicting lifestyles and emergence of pathogens.</title>
        <authorList>
            <person name="Haridas S."/>
            <person name="Albert R."/>
            <person name="Binder M."/>
            <person name="Bloem J."/>
            <person name="Labutti K."/>
            <person name="Salamov A."/>
            <person name="Andreopoulos B."/>
            <person name="Baker S."/>
            <person name="Barry K."/>
            <person name="Bills G."/>
            <person name="Bluhm B."/>
            <person name="Cannon C."/>
            <person name="Castanera R."/>
            <person name="Culley D."/>
            <person name="Daum C."/>
            <person name="Ezra D."/>
            <person name="Gonzalez J."/>
            <person name="Henrissat B."/>
            <person name="Kuo A."/>
            <person name="Liang C."/>
            <person name="Lipzen A."/>
            <person name="Lutzoni F."/>
            <person name="Magnuson J."/>
            <person name="Mondo S."/>
            <person name="Nolan M."/>
            <person name="Ohm R."/>
            <person name="Pangilinan J."/>
            <person name="Park H.-J."/>
            <person name="Ramirez L."/>
            <person name="Alfaro M."/>
            <person name="Sun H."/>
            <person name="Tritt A."/>
            <person name="Yoshinaga Y."/>
            <person name="Zwiers L.-H."/>
            <person name="Turgeon B."/>
            <person name="Goodwin S."/>
            <person name="Spatafora J."/>
            <person name="Crous P."/>
            <person name="Grigoriev I."/>
        </authorList>
    </citation>
    <scope>NUCLEOTIDE SEQUENCE</scope>
    <source>
        <strain evidence="3">CBS 123094</strain>
    </source>
</reference>
<dbReference type="AlphaFoldDB" id="A0A6A5WEX9"/>
<evidence type="ECO:0000313" key="4">
    <source>
        <dbReference type="Proteomes" id="UP000799779"/>
    </source>
</evidence>
<accession>A0A6A5WEX9</accession>
<feature type="transmembrane region" description="Helical" evidence="2">
    <location>
        <begin position="104"/>
        <end position="129"/>
    </location>
</feature>
<keyword evidence="2" id="KW-1133">Transmembrane helix</keyword>
<feature type="transmembrane region" description="Helical" evidence="2">
    <location>
        <begin position="549"/>
        <end position="573"/>
    </location>
</feature>
<feature type="transmembrane region" description="Helical" evidence="2">
    <location>
        <begin position="65"/>
        <end position="83"/>
    </location>
</feature>
<evidence type="ECO:0000256" key="2">
    <source>
        <dbReference type="SAM" id="Phobius"/>
    </source>
</evidence>
<proteinExistence type="predicted"/>
<feature type="transmembrane region" description="Helical" evidence="2">
    <location>
        <begin position="480"/>
        <end position="502"/>
    </location>
</feature>
<keyword evidence="2" id="KW-0472">Membrane</keyword>
<organism evidence="3 4">
    <name type="scientific">Amniculicola lignicola CBS 123094</name>
    <dbReference type="NCBI Taxonomy" id="1392246"/>
    <lineage>
        <taxon>Eukaryota</taxon>
        <taxon>Fungi</taxon>
        <taxon>Dikarya</taxon>
        <taxon>Ascomycota</taxon>
        <taxon>Pezizomycotina</taxon>
        <taxon>Dothideomycetes</taxon>
        <taxon>Pleosporomycetidae</taxon>
        <taxon>Pleosporales</taxon>
        <taxon>Amniculicolaceae</taxon>
        <taxon>Amniculicola</taxon>
    </lineage>
</organism>
<feature type="region of interest" description="Disordered" evidence="1">
    <location>
        <begin position="314"/>
        <end position="351"/>
    </location>
</feature>
<feature type="transmembrane region" description="Helical" evidence="2">
    <location>
        <begin position="201"/>
        <end position="226"/>
    </location>
</feature>
<keyword evidence="2" id="KW-0812">Transmembrane</keyword>
<dbReference type="Proteomes" id="UP000799779">
    <property type="component" value="Unassembled WGS sequence"/>
</dbReference>
<dbReference type="OrthoDB" id="5392263at2759"/>
<gene>
    <name evidence="3" type="ORF">P154DRAFT_534778</name>
</gene>
<sequence>MSLCREVRDEMIVRDPSLQNNTALDCRATYQQDKPPAIKITIGVAECLTRRRGYQGSQWNILTQWVGPLVGFLLPALAFVISIPRPMRIPRREEDFGASKIKAIPWLLLALVLMLFDILFWIITVFAFAGPLIAGSIHEALIDHAVINYAIEALPEDLQGALIAIAFTLVGSLKPDKGRLREKVTAHITNSPYALHKLLSLLALLPSYGARVGVPIAFYLGAYAYALVEAKSKLGDNDTAHSVAFGLWYGVVVIVAIVSSSVLGVDNPASLEAIFSENITMPTLVAGGDQIAAEENSEPTSAQELSVFSASLTAGSPGNSNVSTPVTGDNQPAPGHEDDHSYNPGQEEPLIPIPSPRRIESRIYHIHDSIFRPVWIWSRARVFQHWARDYPLDISLVKQINSSTLRWKSGILASVLVSLPCAGACYISHQTPSIGFGCRSVAHLIYATSQILLIGGWWMYYSSSHRIQQRNDPTTRRWNWISVPVYALSAVAIVAAVISSIAGTIMQLVGVFKNCICKAGMQYILQSARIGGAGEIMLSNDTQAHRDHAVNWMVVGSIGIGGMGLMCVVGWMWQVRVRKRCKDLLEAIGRL</sequence>
<feature type="transmembrane region" description="Helical" evidence="2">
    <location>
        <begin position="246"/>
        <end position="265"/>
    </location>
</feature>
<evidence type="ECO:0000256" key="1">
    <source>
        <dbReference type="SAM" id="MobiDB-lite"/>
    </source>
</evidence>
<name>A0A6A5WEX9_9PLEO</name>
<feature type="transmembrane region" description="Helical" evidence="2">
    <location>
        <begin position="441"/>
        <end position="460"/>
    </location>
</feature>